<dbReference type="PANTHER" id="PTHR12378:SF7">
    <property type="entry name" value="DESUMOYLATING ISOPEPTIDASE 1"/>
    <property type="match status" value="1"/>
</dbReference>
<accession>D3BJA4</accession>
<dbReference type="InParanoid" id="D3BJA4"/>
<dbReference type="Pfam" id="PF05903">
    <property type="entry name" value="Peptidase_C97"/>
    <property type="match status" value="1"/>
</dbReference>
<evidence type="ECO:0000256" key="1">
    <source>
        <dbReference type="ARBA" id="ARBA00008140"/>
    </source>
</evidence>
<protein>
    <recommendedName>
        <fullName evidence="4">PPPDE domain-containing protein</fullName>
    </recommendedName>
</protein>
<reference evidence="5 6" key="1">
    <citation type="journal article" date="2011" name="Genome Res.">
        <title>Phylogeny-wide analysis of social amoeba genomes highlights ancient origins for complex intercellular communication.</title>
        <authorList>
            <person name="Heidel A.J."/>
            <person name="Lawal H.M."/>
            <person name="Felder M."/>
            <person name="Schilde C."/>
            <person name="Helps N.R."/>
            <person name="Tunggal B."/>
            <person name="Rivero F."/>
            <person name="John U."/>
            <person name="Schleicher M."/>
            <person name="Eichinger L."/>
            <person name="Platzer M."/>
            <person name="Noegel A.A."/>
            <person name="Schaap P."/>
            <person name="Gloeckner G."/>
        </authorList>
    </citation>
    <scope>NUCLEOTIDE SEQUENCE [LARGE SCALE GENOMIC DNA]</scope>
    <source>
        <strain evidence="6">ATCC 26659 / Pp 5 / PN500</strain>
    </source>
</reference>
<dbReference type="GO" id="GO:0070646">
    <property type="term" value="P:protein modification by small protein removal"/>
    <property type="evidence" value="ECO:0007669"/>
    <property type="project" value="TreeGrafter"/>
</dbReference>
<dbReference type="GO" id="GO:0008233">
    <property type="term" value="F:peptidase activity"/>
    <property type="evidence" value="ECO:0007669"/>
    <property type="project" value="UniProtKB-KW"/>
</dbReference>
<proteinExistence type="inferred from homology"/>
<evidence type="ECO:0000313" key="5">
    <source>
        <dbReference type="EMBL" id="EFA77984.1"/>
    </source>
</evidence>
<dbReference type="PANTHER" id="PTHR12378">
    <property type="entry name" value="DESUMOYLATING ISOPEPTIDASE"/>
    <property type="match status" value="1"/>
</dbReference>
<dbReference type="OMA" id="WHTAIVI"/>
<name>D3BJA4_HETP5</name>
<keyword evidence="3" id="KW-0378">Hydrolase</keyword>
<dbReference type="AlphaFoldDB" id="D3BJA4"/>
<organism evidence="5 6">
    <name type="scientific">Heterostelium pallidum (strain ATCC 26659 / Pp 5 / PN500)</name>
    <name type="common">Cellular slime mold</name>
    <name type="synonym">Polysphondylium pallidum</name>
    <dbReference type="NCBI Taxonomy" id="670386"/>
    <lineage>
        <taxon>Eukaryota</taxon>
        <taxon>Amoebozoa</taxon>
        <taxon>Evosea</taxon>
        <taxon>Eumycetozoa</taxon>
        <taxon>Dictyostelia</taxon>
        <taxon>Acytosteliales</taxon>
        <taxon>Acytosteliaceae</taxon>
        <taxon>Heterostelium</taxon>
    </lineage>
</organism>
<evidence type="ECO:0000256" key="3">
    <source>
        <dbReference type="ARBA" id="ARBA00022801"/>
    </source>
</evidence>
<dbReference type="SMART" id="SM01179">
    <property type="entry name" value="DUF862"/>
    <property type="match status" value="1"/>
</dbReference>
<dbReference type="Proteomes" id="UP000001396">
    <property type="component" value="Unassembled WGS sequence"/>
</dbReference>
<gene>
    <name evidence="5" type="ORF">PPL_08629</name>
</gene>
<keyword evidence="2" id="KW-0645">Protease</keyword>
<dbReference type="InterPro" id="IPR008580">
    <property type="entry name" value="PPPDE_dom"/>
</dbReference>
<dbReference type="PROSITE" id="PS51858">
    <property type="entry name" value="PPPDE"/>
    <property type="match status" value="1"/>
</dbReference>
<sequence>MSEIVSFYVHDLSRGLATNFLKQNGVDLQGLYHTSIAVFNKEYFFGQGVKSAEAGKTEYGSENLSEKIVLGRTKKTEEEFTQFLNGLSASKYPVGSHDAFENNCNHFCNDLTQYLLNGKKIPDRIGKYTDKIKGSPFEPVFRSMFKQYVL</sequence>
<feature type="domain" description="PPPDE" evidence="4">
    <location>
        <begin position="3"/>
        <end position="150"/>
    </location>
</feature>
<dbReference type="EMBL" id="ADBJ01000038">
    <property type="protein sequence ID" value="EFA77984.1"/>
    <property type="molecule type" value="Genomic_DNA"/>
</dbReference>
<dbReference type="RefSeq" id="XP_020430112.1">
    <property type="nucleotide sequence ID" value="XM_020579437.1"/>
</dbReference>
<dbReference type="InterPro" id="IPR042266">
    <property type="entry name" value="PPPDE_sf"/>
</dbReference>
<dbReference type="GO" id="GO:0006508">
    <property type="term" value="P:proteolysis"/>
    <property type="evidence" value="ECO:0007669"/>
    <property type="project" value="UniProtKB-KW"/>
</dbReference>
<comment type="similarity">
    <text evidence="1">Belongs to the DeSI family.</text>
</comment>
<dbReference type="Gene3D" id="3.90.1720.30">
    <property type="entry name" value="PPPDE domains"/>
    <property type="match status" value="1"/>
</dbReference>
<dbReference type="GeneID" id="31364108"/>
<evidence type="ECO:0000256" key="2">
    <source>
        <dbReference type="ARBA" id="ARBA00022670"/>
    </source>
</evidence>
<evidence type="ECO:0000313" key="6">
    <source>
        <dbReference type="Proteomes" id="UP000001396"/>
    </source>
</evidence>
<evidence type="ECO:0000259" key="4">
    <source>
        <dbReference type="PROSITE" id="PS51858"/>
    </source>
</evidence>
<comment type="caution">
    <text evidence="5">The sequence shown here is derived from an EMBL/GenBank/DDBJ whole genome shotgun (WGS) entry which is preliminary data.</text>
</comment>
<keyword evidence="6" id="KW-1185">Reference proteome</keyword>
<dbReference type="STRING" id="670386.D3BJA4"/>